<dbReference type="Proteomes" id="UP000309550">
    <property type="component" value="Unassembled WGS sequence"/>
</dbReference>
<dbReference type="GO" id="GO:0005886">
    <property type="term" value="C:plasma membrane"/>
    <property type="evidence" value="ECO:0007669"/>
    <property type="project" value="UniProtKB-SubCell"/>
</dbReference>
<evidence type="ECO:0000256" key="1">
    <source>
        <dbReference type="ARBA" id="ARBA00004651"/>
    </source>
</evidence>
<keyword evidence="2" id="KW-1003">Cell membrane</keyword>
<name>A0A5S3PK13_9RHOB</name>
<dbReference type="InterPro" id="IPR018076">
    <property type="entry name" value="T2SS_GspF_dom"/>
</dbReference>
<sequence length="326" mass="34975">MNLSLVNTIVSALSSEVALIIAIGIGTLLAVFGALKPFTEKSIAARRMEPRRRGVSVTSISVESDSPAPGGLAAALIPQNEDERRQVANALARAGFLGHNAVAKYYIIRLGFGLGLPLLLCGGLLFARTPHAPEVLASYLGGLSAPQIAQHIAVLTGIGFFAPAYWLKSRIAKRKLAIEEAFPNMLDLLQVGVEAGMGFDQALLKVAIEIQSAAPELAEEMIVLLSEIQAGRDRDRALMRMARRTAIDEMTSFVNVVMQSSRFGTSMSDALTVYAEEMRVAREMKAQEKANKLPVQMSAVLAALMLPSLIALVLAPIVIRYMSAFG</sequence>
<comment type="subcellular location">
    <subcellularLocation>
        <location evidence="1">Cell membrane</location>
        <topology evidence="1">Multi-pass membrane protein</topology>
    </subcellularLocation>
</comment>
<evidence type="ECO:0000313" key="9">
    <source>
        <dbReference type="Proteomes" id="UP000309550"/>
    </source>
</evidence>
<dbReference type="OrthoDB" id="9810662at2"/>
<keyword evidence="4 6" id="KW-1133">Transmembrane helix</keyword>
<dbReference type="EMBL" id="VANS01000001">
    <property type="protein sequence ID" value="TMM54758.1"/>
    <property type="molecule type" value="Genomic_DNA"/>
</dbReference>
<feature type="transmembrane region" description="Helical" evidence="6">
    <location>
        <begin position="148"/>
        <end position="167"/>
    </location>
</feature>
<organism evidence="8 9">
    <name type="scientific">Sulfitobacter sabulilitoris</name>
    <dbReference type="NCBI Taxonomy" id="2562655"/>
    <lineage>
        <taxon>Bacteria</taxon>
        <taxon>Pseudomonadati</taxon>
        <taxon>Pseudomonadota</taxon>
        <taxon>Alphaproteobacteria</taxon>
        <taxon>Rhodobacterales</taxon>
        <taxon>Roseobacteraceae</taxon>
        <taxon>Sulfitobacter</taxon>
    </lineage>
</organism>
<evidence type="ECO:0000259" key="7">
    <source>
        <dbReference type="Pfam" id="PF00482"/>
    </source>
</evidence>
<feature type="transmembrane region" description="Helical" evidence="6">
    <location>
        <begin position="106"/>
        <end position="128"/>
    </location>
</feature>
<gene>
    <name evidence="8" type="ORF">FDT80_04035</name>
</gene>
<reference evidence="8 9" key="1">
    <citation type="submission" date="2019-05" db="EMBL/GenBank/DDBJ databases">
        <title>Sulfitobacter sabulilitoris sp. nov., isolated from a marine sand.</title>
        <authorList>
            <person name="Yoon J.-H."/>
        </authorList>
    </citation>
    <scope>NUCLEOTIDE SEQUENCE [LARGE SCALE GENOMIC DNA]</scope>
    <source>
        <strain evidence="8 9">HSMS-29</strain>
    </source>
</reference>
<dbReference type="AlphaFoldDB" id="A0A5S3PK13"/>
<dbReference type="PANTHER" id="PTHR35007">
    <property type="entry name" value="INTEGRAL MEMBRANE PROTEIN-RELATED"/>
    <property type="match status" value="1"/>
</dbReference>
<feature type="transmembrane region" description="Helical" evidence="6">
    <location>
        <begin position="299"/>
        <end position="319"/>
    </location>
</feature>
<dbReference type="RefSeq" id="WP_138660930.1">
    <property type="nucleotide sequence ID" value="NZ_VANS01000001.1"/>
</dbReference>
<protein>
    <submittedName>
        <fullName evidence="8">Type II secretion system F family protein</fullName>
    </submittedName>
</protein>
<accession>A0A5S3PK13</accession>
<evidence type="ECO:0000256" key="3">
    <source>
        <dbReference type="ARBA" id="ARBA00022692"/>
    </source>
</evidence>
<evidence type="ECO:0000256" key="6">
    <source>
        <dbReference type="SAM" id="Phobius"/>
    </source>
</evidence>
<dbReference type="Pfam" id="PF00482">
    <property type="entry name" value="T2SSF"/>
    <property type="match status" value="1"/>
</dbReference>
<keyword evidence="3 6" id="KW-0812">Transmembrane</keyword>
<dbReference type="PANTHER" id="PTHR35007:SF2">
    <property type="entry name" value="PILUS ASSEMBLE PROTEIN"/>
    <property type="match status" value="1"/>
</dbReference>
<keyword evidence="9" id="KW-1185">Reference proteome</keyword>
<evidence type="ECO:0000256" key="2">
    <source>
        <dbReference type="ARBA" id="ARBA00022475"/>
    </source>
</evidence>
<feature type="transmembrane region" description="Helical" evidence="6">
    <location>
        <begin position="17"/>
        <end position="38"/>
    </location>
</feature>
<evidence type="ECO:0000256" key="4">
    <source>
        <dbReference type="ARBA" id="ARBA00022989"/>
    </source>
</evidence>
<comment type="caution">
    <text evidence="8">The sequence shown here is derived from an EMBL/GenBank/DDBJ whole genome shotgun (WGS) entry which is preliminary data.</text>
</comment>
<evidence type="ECO:0000313" key="8">
    <source>
        <dbReference type="EMBL" id="TMM54758.1"/>
    </source>
</evidence>
<evidence type="ECO:0000256" key="5">
    <source>
        <dbReference type="ARBA" id="ARBA00023136"/>
    </source>
</evidence>
<feature type="domain" description="Type II secretion system protein GspF" evidence="7">
    <location>
        <begin position="186"/>
        <end position="314"/>
    </location>
</feature>
<keyword evidence="5 6" id="KW-0472">Membrane</keyword>
<proteinExistence type="predicted"/>